<comment type="caution">
    <text evidence="1">The sequence shown here is derived from an EMBL/GenBank/DDBJ whole genome shotgun (WGS) entry which is preliminary data.</text>
</comment>
<gene>
    <name evidence="1" type="ORF">HQN87_07630</name>
</gene>
<proteinExistence type="predicted"/>
<dbReference type="Gene3D" id="4.10.280.10">
    <property type="entry name" value="Helix-loop-helix DNA-binding domain"/>
    <property type="match status" value="1"/>
</dbReference>
<dbReference type="PANTHER" id="PTHR41263:SF1">
    <property type="entry name" value="ASPARTYL-PHOSPHATE PHOSPHATASE YISI"/>
    <property type="match status" value="1"/>
</dbReference>
<reference evidence="1 2" key="1">
    <citation type="submission" date="2020-05" db="EMBL/GenBank/DDBJ databases">
        <title>Paenibacillus glebae, sp. nov., Paenibacillus humi sp. nov., Paenibacillus pedi sp. nov., Paenibacillus terrestris sp. nov. and Paenibacillus terricola sp. nov., isolated from a forest top soil sample.</title>
        <authorList>
            <person name="Qi S."/>
            <person name="Carlier A."/>
            <person name="Cnockaert M."/>
            <person name="Vandamme P."/>
        </authorList>
    </citation>
    <scope>NUCLEOTIDE SEQUENCE [LARGE SCALE GENOMIC DNA]</scope>
    <source>
        <strain evidence="1 2">LMG 29502</strain>
    </source>
</reference>
<dbReference type="InterPro" id="IPR053028">
    <property type="entry name" value="Spo0E-like_phosphatase"/>
</dbReference>
<dbReference type="InterPro" id="IPR037208">
    <property type="entry name" value="Spo0E-like_sf"/>
</dbReference>
<name>A0ABX2DM89_9BACL</name>
<dbReference type="InterPro" id="IPR018540">
    <property type="entry name" value="Spo0E-like"/>
</dbReference>
<dbReference type="Pfam" id="PF09388">
    <property type="entry name" value="SpoOE-like"/>
    <property type="match status" value="1"/>
</dbReference>
<dbReference type="InterPro" id="IPR036638">
    <property type="entry name" value="HLH_DNA-bd_sf"/>
</dbReference>
<keyword evidence="2" id="KW-1185">Reference proteome</keyword>
<dbReference type="RefSeq" id="WP_173130085.1">
    <property type="nucleotide sequence ID" value="NZ_JABMKX010000003.1"/>
</dbReference>
<dbReference type="EMBL" id="JABMKX010000003">
    <property type="protein sequence ID" value="NQX45199.1"/>
    <property type="molecule type" value="Genomic_DNA"/>
</dbReference>
<dbReference type="Proteomes" id="UP000711047">
    <property type="component" value="Unassembled WGS sequence"/>
</dbReference>
<evidence type="ECO:0000313" key="1">
    <source>
        <dbReference type="EMBL" id="NQX45199.1"/>
    </source>
</evidence>
<evidence type="ECO:0000313" key="2">
    <source>
        <dbReference type="Proteomes" id="UP000711047"/>
    </source>
</evidence>
<dbReference type="SUPFAM" id="SSF140500">
    <property type="entry name" value="BAS1536-like"/>
    <property type="match status" value="1"/>
</dbReference>
<dbReference type="PANTHER" id="PTHR41263">
    <property type="entry name" value="ASPARTYL-PHOSPHATE PHOSPHATASE YISI"/>
    <property type="match status" value="1"/>
</dbReference>
<organism evidence="1 2">
    <name type="scientific">Paenibacillus tritici</name>
    <dbReference type="NCBI Taxonomy" id="1873425"/>
    <lineage>
        <taxon>Bacteria</taxon>
        <taxon>Bacillati</taxon>
        <taxon>Bacillota</taxon>
        <taxon>Bacilli</taxon>
        <taxon>Bacillales</taxon>
        <taxon>Paenibacillaceae</taxon>
        <taxon>Paenibacillus</taxon>
    </lineage>
</organism>
<sequence>MDNLRQKIEKKRKEMNGLAKDYGLLDDRVLNKSRELDRLLNEYQRLVIHMEVR</sequence>
<protein>
    <submittedName>
        <fullName evidence="1">Aspartyl-phosphate phosphatase Spo0E family protein</fullName>
    </submittedName>
</protein>
<accession>A0ABX2DM89</accession>